<keyword evidence="14" id="KW-1185">Reference proteome</keyword>
<protein>
    <recommendedName>
        <fullName evidence="3">Conserved oligomeric Golgi complex subunit 3</fullName>
    </recommendedName>
    <alternativeName>
        <fullName evidence="8">Component of oligomeric Golgi complex 3</fullName>
    </alternativeName>
</protein>
<evidence type="ECO:0000256" key="6">
    <source>
        <dbReference type="ARBA" id="ARBA00023034"/>
    </source>
</evidence>
<feature type="domain" description="Conserved oligomeric Golgi complex subunit 3 N-terminal" evidence="11">
    <location>
        <begin position="225"/>
        <end position="287"/>
    </location>
</feature>
<proteinExistence type="inferred from homology"/>
<evidence type="ECO:0000256" key="10">
    <source>
        <dbReference type="SAM" id="MobiDB-lite"/>
    </source>
</evidence>
<feature type="coiled-coil region" evidence="9">
    <location>
        <begin position="159"/>
        <end position="186"/>
    </location>
</feature>
<evidence type="ECO:0000256" key="5">
    <source>
        <dbReference type="ARBA" id="ARBA00022927"/>
    </source>
</evidence>
<dbReference type="PANTHER" id="PTHR13302">
    <property type="entry name" value="CONSERVED OLIGOMERIC GOLGI COMPLEX COMPONENT 3"/>
    <property type="match status" value="1"/>
</dbReference>
<dbReference type="PANTHER" id="PTHR13302:SF8">
    <property type="entry name" value="CONSERVED OLIGOMERIC GOLGI COMPLEX SUBUNIT 3"/>
    <property type="match status" value="1"/>
</dbReference>
<feature type="domain" description="Conserved oligomeric Golgi complex subunit 3 C-terminal" evidence="12">
    <location>
        <begin position="373"/>
        <end position="792"/>
    </location>
</feature>
<evidence type="ECO:0000256" key="9">
    <source>
        <dbReference type="SAM" id="Coils"/>
    </source>
</evidence>
<evidence type="ECO:0000256" key="8">
    <source>
        <dbReference type="ARBA" id="ARBA00031339"/>
    </source>
</evidence>
<comment type="similarity">
    <text evidence="2">Belongs to the COG3 family.</text>
</comment>
<dbReference type="InterPro" id="IPR007265">
    <property type="entry name" value="COG_su3"/>
</dbReference>
<name>A0A2X0KWK8_9BASI</name>
<evidence type="ECO:0000256" key="2">
    <source>
        <dbReference type="ARBA" id="ARBA00009936"/>
    </source>
</evidence>
<dbReference type="Pfam" id="PF04136">
    <property type="entry name" value="COG3_N"/>
    <property type="match status" value="3"/>
</dbReference>
<sequence>MSIRASTSRLSLEDWDQSCPLRTSEAALISRVQHASSSKPIPAQLLSQARSGRLNPNTNRSRPTTPSILRSAASHVSLTASPVLNRSSSPSTPPRPLHTEPTTPQQRAQRAEQEPTWAPITTTQQFHDWFALVERSLEIEQEQVYVNHLETLSHHLAACEHVLENLDDARGLLSEIEANYRFVEDNSRALQLACETMLDEQVRRKDLLVSCSSDHSALSCTSTSTSTSTQKHLIQVTEALSARLEYFRQLETATRMLNLPGEDLVLQEEFLNVLDRLDLCLDYLKANVPCSVSEPAAPRTTLANPQHSSPPLSLSLSLQRDFKDAEIYLIRFQQCLTRSMTLIKMYFVSTIKRLTTEVLDKMTINDLSETASHALLYTKFSTTAETLRILTYELEKRASVDRNEYGSLLGECYTVWFASRGQLLSAELQEEVRRMDPVTSDLIKLAKAGCNHLRSVCMAEWDLYKQLFATGEVEAYRFLESLCDYLYDSLRPRILHEPKLETLCELCTILGAMGGLDAEMGEDEEDDEVGGRGLEQGDTSLELRWGNQTASAATFVSPNSTTITPLGRLKFSKLLQTIQQDAQTRLVFRAQAVIQSEVLHYTPTLEDLDYPAKLLDSEGRTKDLALWTEDERKRETEGGGGAFRVPREEVQGDWYPTLKRTVWVLSKLNTYVNVSPEGWMGWEVETGCIQADLRLRFCVEQNAIFEDFAGEAVTLCRQSLSTAAAQIRSRPLPIKSAVPSEEPTTTSTNLNDEDPRQLDGQLFLIRHLLLLKEMIRSVDMVQIERAADFSTVTDALINLLRNTSVIFNRNALFELASRGIPSFTETMRDAKTDLDSALKSACEELIAETARTIGRDIQGFLDECGTYLSAGTTGTAIGAGAGQGKDLSSQGWASAERVMGLHDAFVGGVQGKVVRVAMRLKVYLNDPKTSAVLLPPLLDEILDTYSTFYNLIRSEYGFVTTSAMTTPGVVRDKLQEAVQQVA</sequence>
<reference evidence="14" key="1">
    <citation type="submission" date="2016-10" db="EMBL/GenBank/DDBJ databases">
        <authorList>
            <person name="Jeantristanb JTB J.-T."/>
            <person name="Ricardo R."/>
        </authorList>
    </citation>
    <scope>NUCLEOTIDE SEQUENCE [LARGE SCALE GENOMIC DNA]</scope>
</reference>
<keyword evidence="5" id="KW-0653">Protein transport</keyword>
<keyword evidence="4" id="KW-0813">Transport</keyword>
<organism evidence="13 14">
    <name type="scientific">Microbotryum saponariae</name>
    <dbReference type="NCBI Taxonomy" id="289078"/>
    <lineage>
        <taxon>Eukaryota</taxon>
        <taxon>Fungi</taxon>
        <taxon>Dikarya</taxon>
        <taxon>Basidiomycota</taxon>
        <taxon>Pucciniomycotina</taxon>
        <taxon>Microbotryomycetes</taxon>
        <taxon>Microbotryales</taxon>
        <taxon>Microbotryaceae</taxon>
        <taxon>Microbotryum</taxon>
    </lineage>
</organism>
<dbReference type="EMBL" id="FMWP01000010">
    <property type="protein sequence ID" value="SCZ87413.1"/>
    <property type="molecule type" value="Genomic_DNA"/>
</dbReference>
<evidence type="ECO:0000256" key="1">
    <source>
        <dbReference type="ARBA" id="ARBA00004395"/>
    </source>
</evidence>
<dbReference type="GO" id="GO:0006886">
    <property type="term" value="P:intracellular protein transport"/>
    <property type="evidence" value="ECO:0007669"/>
    <property type="project" value="InterPro"/>
</dbReference>
<dbReference type="GO" id="GO:0017119">
    <property type="term" value="C:Golgi transport complex"/>
    <property type="evidence" value="ECO:0007669"/>
    <property type="project" value="TreeGrafter"/>
</dbReference>
<keyword evidence="7" id="KW-0472">Membrane</keyword>
<dbReference type="InterPro" id="IPR048320">
    <property type="entry name" value="COG3_N"/>
</dbReference>
<dbReference type="GO" id="GO:0005801">
    <property type="term" value="C:cis-Golgi network"/>
    <property type="evidence" value="ECO:0007669"/>
    <property type="project" value="InterPro"/>
</dbReference>
<feature type="domain" description="Conserved oligomeric Golgi complex subunit 3 N-terminal" evidence="11">
    <location>
        <begin position="148"/>
        <end position="207"/>
    </location>
</feature>
<dbReference type="Proteomes" id="UP000249723">
    <property type="component" value="Unassembled WGS sequence"/>
</dbReference>
<comment type="subcellular location">
    <subcellularLocation>
        <location evidence="1">Golgi apparatus membrane</location>
        <topology evidence="1">Peripheral membrane protein</topology>
    </subcellularLocation>
</comment>
<feature type="region of interest" description="Disordered" evidence="10">
    <location>
        <begin position="733"/>
        <end position="754"/>
    </location>
</feature>
<dbReference type="GO" id="GO:0007030">
    <property type="term" value="P:Golgi organization"/>
    <property type="evidence" value="ECO:0007669"/>
    <property type="project" value="TreeGrafter"/>
</dbReference>
<dbReference type="OrthoDB" id="296793at2759"/>
<feature type="domain" description="Conserved oligomeric Golgi complex subunit 3 N-terminal" evidence="11">
    <location>
        <begin position="318"/>
        <end position="352"/>
    </location>
</feature>
<evidence type="ECO:0000259" key="12">
    <source>
        <dbReference type="Pfam" id="PF20671"/>
    </source>
</evidence>
<accession>A0A2X0KWK8</accession>
<dbReference type="AlphaFoldDB" id="A0A2X0KWK8"/>
<evidence type="ECO:0000313" key="14">
    <source>
        <dbReference type="Proteomes" id="UP000249723"/>
    </source>
</evidence>
<evidence type="ECO:0000259" key="11">
    <source>
        <dbReference type="Pfam" id="PF04136"/>
    </source>
</evidence>
<feature type="region of interest" description="Disordered" evidence="10">
    <location>
        <begin position="79"/>
        <end position="118"/>
    </location>
</feature>
<evidence type="ECO:0000256" key="3">
    <source>
        <dbReference type="ARBA" id="ARBA00020976"/>
    </source>
</evidence>
<keyword evidence="9" id="KW-0175">Coiled coil</keyword>
<keyword evidence="6" id="KW-0333">Golgi apparatus</keyword>
<evidence type="ECO:0000256" key="4">
    <source>
        <dbReference type="ARBA" id="ARBA00022448"/>
    </source>
</evidence>
<dbReference type="Pfam" id="PF20671">
    <property type="entry name" value="COG3_C"/>
    <property type="match status" value="1"/>
</dbReference>
<evidence type="ECO:0000256" key="7">
    <source>
        <dbReference type="ARBA" id="ARBA00023136"/>
    </source>
</evidence>
<dbReference type="GO" id="GO:0000139">
    <property type="term" value="C:Golgi membrane"/>
    <property type="evidence" value="ECO:0007669"/>
    <property type="project" value="UniProtKB-SubCell"/>
</dbReference>
<evidence type="ECO:0000313" key="13">
    <source>
        <dbReference type="EMBL" id="SCZ87413.1"/>
    </source>
</evidence>
<dbReference type="InterPro" id="IPR048685">
    <property type="entry name" value="COG3_C"/>
</dbReference>
<feature type="region of interest" description="Disordered" evidence="10">
    <location>
        <begin position="33"/>
        <end position="66"/>
    </location>
</feature>
<gene>
    <name evidence="13" type="ORF">BZ3500_MVSOF-1268-A1-R1_CHR2-2G04879</name>
</gene>
<dbReference type="STRING" id="289078.A0A2X0KWK8"/>
<dbReference type="GO" id="GO:0006891">
    <property type="term" value="P:intra-Golgi vesicle-mediated transport"/>
    <property type="evidence" value="ECO:0007669"/>
    <property type="project" value="TreeGrafter"/>
</dbReference>